<dbReference type="PANTHER" id="PTHR13710">
    <property type="entry name" value="DNA HELICASE RECQ FAMILY MEMBER"/>
    <property type="match status" value="1"/>
</dbReference>
<dbReference type="Gene3D" id="3.40.50.300">
    <property type="entry name" value="P-loop containing nucleotide triphosphate hydrolases"/>
    <property type="match status" value="2"/>
</dbReference>
<feature type="non-terminal residue" evidence="8">
    <location>
        <position position="603"/>
    </location>
</feature>
<dbReference type="Pfam" id="PF00271">
    <property type="entry name" value="Helicase_C"/>
    <property type="match status" value="1"/>
</dbReference>
<comment type="caution">
    <text evidence="8">The sequence shown here is derived from an EMBL/GenBank/DDBJ whole genome shotgun (WGS) entry which is preliminary data.</text>
</comment>
<evidence type="ECO:0000259" key="7">
    <source>
        <dbReference type="PROSITE" id="PS51194"/>
    </source>
</evidence>
<dbReference type="SMART" id="SM00487">
    <property type="entry name" value="DEXDc"/>
    <property type="match status" value="1"/>
</dbReference>
<organism evidence="8 9">
    <name type="scientific">Lachnellula arida</name>
    <dbReference type="NCBI Taxonomy" id="1316785"/>
    <lineage>
        <taxon>Eukaryota</taxon>
        <taxon>Fungi</taxon>
        <taxon>Dikarya</taxon>
        <taxon>Ascomycota</taxon>
        <taxon>Pezizomycotina</taxon>
        <taxon>Leotiomycetes</taxon>
        <taxon>Helotiales</taxon>
        <taxon>Lachnaceae</taxon>
        <taxon>Lachnellula</taxon>
    </lineage>
</organism>
<accession>A0A8T9AYW0</accession>
<feature type="non-terminal residue" evidence="8">
    <location>
        <position position="1"/>
    </location>
</feature>
<sequence>AKDGSMALCPNAMAIYEAHAQEFLKRALVLCHISPGPPLREPELLSVMWRNNARQRHLLIWEKLVMIYTQYHKGQQQSGAYKDNIRFLPKAIGDLLLAYTAYVLPLRQLFLRQQKSGALISPYLWAKLDGTVWADGTLSASLTKACTRAKVPRLHTSNWRQFAASITKEKFSVKERANFDLEEGIGEHIEDELDLVALAELSNHTYHTFNHAYAGTTTLTMNALLHRNYRASESWRTFFRFDHILQGKRPRGASETLSLRMLDASKRGQMRRRGAYSEADLLAVARKLYNKLDLQFRVPGQRNGVLAIMGPQPAEQVVLVIGTGSGKTLVVMIGAAVADAGTTLLILPMVALRGDMLRRFHEVGIRPLIWSVDCKRSASLVIVSAEAACTQGFLEYCHVLVSKQKLDRIVIDEGHLTITASNYRPCMAQLGWYVRQIRTQTVWLTATLPPAMQEAFIEHNKLVRPRIIRESTNRPNIKYMVSFETGPGALIERAANLVQVYWPQQEIFDHSRDKIIVYCRTREEVALLAELLQCPSYTSESGSEEEKAAILSKWIADKDQPVIVATSALGIGFDYPHVRWVVHVDAPSEATAFSQESGRAGRD</sequence>
<dbReference type="AlphaFoldDB" id="A0A8T9AYW0"/>
<dbReference type="OrthoDB" id="3546598at2759"/>
<dbReference type="GO" id="GO:0003676">
    <property type="term" value="F:nucleic acid binding"/>
    <property type="evidence" value="ECO:0007669"/>
    <property type="project" value="InterPro"/>
</dbReference>
<evidence type="ECO:0000313" key="9">
    <source>
        <dbReference type="Proteomes" id="UP000469559"/>
    </source>
</evidence>
<evidence type="ECO:0000256" key="4">
    <source>
        <dbReference type="ARBA" id="ARBA00034617"/>
    </source>
</evidence>
<dbReference type="GO" id="GO:0005694">
    <property type="term" value="C:chromosome"/>
    <property type="evidence" value="ECO:0007669"/>
    <property type="project" value="TreeGrafter"/>
</dbReference>
<dbReference type="EMBL" id="QGMF01001973">
    <property type="protein sequence ID" value="TVY12507.1"/>
    <property type="molecule type" value="Genomic_DNA"/>
</dbReference>
<dbReference type="GO" id="GO:0000724">
    <property type="term" value="P:double-strand break repair via homologous recombination"/>
    <property type="evidence" value="ECO:0007669"/>
    <property type="project" value="TreeGrafter"/>
</dbReference>
<dbReference type="InterPro" id="IPR014001">
    <property type="entry name" value="Helicase_ATP-bd"/>
</dbReference>
<keyword evidence="2" id="KW-0547">Nucleotide-binding</keyword>
<dbReference type="EC" id="5.6.2.4" evidence="5"/>
<dbReference type="GO" id="GO:0043138">
    <property type="term" value="F:3'-5' DNA helicase activity"/>
    <property type="evidence" value="ECO:0007669"/>
    <property type="project" value="UniProtKB-EC"/>
</dbReference>
<dbReference type="PANTHER" id="PTHR13710:SF154">
    <property type="entry name" value="RECQ HELICASE, PUTATIVE (AFU_ORTHOLOGUE AFUA_6G14720)-RELATED"/>
    <property type="match status" value="1"/>
</dbReference>
<dbReference type="Pfam" id="PF00270">
    <property type="entry name" value="DEAD"/>
    <property type="match status" value="1"/>
</dbReference>
<comment type="catalytic activity">
    <reaction evidence="4">
        <text>Couples ATP hydrolysis with the unwinding of duplex DNA by translocating in the 3'-5' direction.</text>
        <dbReference type="EC" id="5.6.2.4"/>
    </reaction>
</comment>
<feature type="domain" description="Helicase C-terminal" evidence="7">
    <location>
        <begin position="496"/>
        <end position="603"/>
    </location>
</feature>
<protein>
    <recommendedName>
        <fullName evidence="5">DNA 3'-5' helicase</fullName>
        <ecNumber evidence="5">5.6.2.4</ecNumber>
    </recommendedName>
</protein>
<dbReference type="SUPFAM" id="SSF52540">
    <property type="entry name" value="P-loop containing nucleoside triphosphate hydrolases"/>
    <property type="match status" value="1"/>
</dbReference>
<dbReference type="InterPro" id="IPR011545">
    <property type="entry name" value="DEAD/DEAH_box_helicase_dom"/>
</dbReference>
<dbReference type="InterPro" id="IPR027417">
    <property type="entry name" value="P-loop_NTPase"/>
</dbReference>
<dbReference type="InterPro" id="IPR001650">
    <property type="entry name" value="Helicase_C-like"/>
</dbReference>
<dbReference type="GO" id="GO:0005524">
    <property type="term" value="F:ATP binding"/>
    <property type="evidence" value="ECO:0007669"/>
    <property type="project" value="UniProtKB-KW"/>
</dbReference>
<evidence type="ECO:0000259" key="6">
    <source>
        <dbReference type="PROSITE" id="PS51192"/>
    </source>
</evidence>
<gene>
    <name evidence="8" type="primary">blm_0</name>
    <name evidence="8" type="ORF">LARI1_G009654</name>
</gene>
<proteinExistence type="inferred from homology"/>
<reference evidence="8 9" key="1">
    <citation type="submission" date="2018-05" db="EMBL/GenBank/DDBJ databases">
        <title>Whole genome sequencing for identification of molecular markers to develop diagnostic detection tools for the regulated plant pathogen Lachnellula willkommii.</title>
        <authorList>
            <person name="Giroux E."/>
            <person name="Bilodeau G."/>
        </authorList>
    </citation>
    <scope>NUCLEOTIDE SEQUENCE [LARGE SCALE GENOMIC DNA]</scope>
    <source>
        <strain evidence="8 9">CBS 203.66</strain>
    </source>
</reference>
<evidence type="ECO:0000256" key="1">
    <source>
        <dbReference type="ARBA" id="ARBA00005446"/>
    </source>
</evidence>
<dbReference type="GO" id="GO:0005737">
    <property type="term" value="C:cytoplasm"/>
    <property type="evidence" value="ECO:0007669"/>
    <property type="project" value="TreeGrafter"/>
</dbReference>
<dbReference type="PROSITE" id="PS51194">
    <property type="entry name" value="HELICASE_CTER"/>
    <property type="match status" value="1"/>
</dbReference>
<comment type="similarity">
    <text evidence="1">Belongs to the helicase family. RecQ subfamily.</text>
</comment>
<dbReference type="GO" id="GO:0009378">
    <property type="term" value="F:four-way junction helicase activity"/>
    <property type="evidence" value="ECO:0007669"/>
    <property type="project" value="TreeGrafter"/>
</dbReference>
<keyword evidence="3" id="KW-0067">ATP-binding</keyword>
<evidence type="ECO:0000313" key="8">
    <source>
        <dbReference type="EMBL" id="TVY12507.1"/>
    </source>
</evidence>
<dbReference type="SMART" id="SM00490">
    <property type="entry name" value="HELICc"/>
    <property type="match status" value="1"/>
</dbReference>
<evidence type="ECO:0000256" key="2">
    <source>
        <dbReference type="ARBA" id="ARBA00022741"/>
    </source>
</evidence>
<feature type="domain" description="Helicase ATP-binding" evidence="6">
    <location>
        <begin position="308"/>
        <end position="466"/>
    </location>
</feature>
<evidence type="ECO:0000256" key="5">
    <source>
        <dbReference type="ARBA" id="ARBA00034808"/>
    </source>
</evidence>
<dbReference type="PROSITE" id="PS51192">
    <property type="entry name" value="HELICASE_ATP_BIND_1"/>
    <property type="match status" value="1"/>
</dbReference>
<keyword evidence="9" id="KW-1185">Reference proteome</keyword>
<evidence type="ECO:0000256" key="3">
    <source>
        <dbReference type="ARBA" id="ARBA00022840"/>
    </source>
</evidence>
<dbReference type="Proteomes" id="UP000469559">
    <property type="component" value="Unassembled WGS sequence"/>
</dbReference>
<name>A0A8T9AYW0_9HELO</name>